<keyword evidence="5" id="KW-0762">Sugar transport</keyword>
<evidence type="ECO:0000256" key="1">
    <source>
        <dbReference type="ARBA" id="ARBA00005417"/>
    </source>
</evidence>
<reference evidence="5 6" key="1">
    <citation type="submission" date="2024-06" db="EMBL/GenBank/DDBJ databases">
        <title>Genomic Encyclopedia of Type Strains, Phase IV (KMG-IV): sequencing the most valuable type-strain genomes for metagenomic binning, comparative biology and taxonomic classification.</title>
        <authorList>
            <person name="Goeker M."/>
        </authorList>
    </citation>
    <scope>NUCLEOTIDE SEQUENCE [LARGE SCALE GENOMIC DNA]</scope>
    <source>
        <strain evidence="5 6">DSM 21331</strain>
    </source>
</reference>
<dbReference type="PROSITE" id="PS00211">
    <property type="entry name" value="ABC_TRANSPORTER_1"/>
    <property type="match status" value="2"/>
</dbReference>
<feature type="domain" description="ABC transporter" evidence="4">
    <location>
        <begin position="17"/>
        <end position="248"/>
    </location>
</feature>
<dbReference type="RefSeq" id="WP_354465818.1">
    <property type="nucleotide sequence ID" value="NZ_JBEPMM010000010.1"/>
</dbReference>
<comment type="caution">
    <text evidence="5">The sequence shown here is derived from an EMBL/GenBank/DDBJ whole genome shotgun (WGS) entry which is preliminary data.</text>
</comment>
<feature type="domain" description="ABC transporter" evidence="4">
    <location>
        <begin position="265"/>
        <end position="511"/>
    </location>
</feature>
<dbReference type="Proteomes" id="UP001549145">
    <property type="component" value="Unassembled WGS sequence"/>
</dbReference>
<dbReference type="InterPro" id="IPR003439">
    <property type="entry name" value="ABC_transporter-like_ATP-bd"/>
</dbReference>
<evidence type="ECO:0000256" key="2">
    <source>
        <dbReference type="ARBA" id="ARBA00022741"/>
    </source>
</evidence>
<keyword evidence="3 5" id="KW-0067">ATP-binding</keyword>
<dbReference type="CDD" id="cd03215">
    <property type="entry name" value="ABC_Carb_Monos_II"/>
    <property type="match status" value="1"/>
</dbReference>
<name>A0ABV2L955_9HYPH</name>
<proteinExistence type="inferred from homology"/>
<dbReference type="Gene3D" id="3.40.50.300">
    <property type="entry name" value="P-loop containing nucleotide triphosphate hydrolases"/>
    <property type="match status" value="2"/>
</dbReference>
<dbReference type="InterPro" id="IPR050107">
    <property type="entry name" value="ABC_carbohydrate_import_ATPase"/>
</dbReference>
<evidence type="ECO:0000256" key="3">
    <source>
        <dbReference type="ARBA" id="ARBA00022840"/>
    </source>
</evidence>
<keyword evidence="6" id="KW-1185">Reference proteome</keyword>
<dbReference type="InterPro" id="IPR017871">
    <property type="entry name" value="ABC_transporter-like_CS"/>
</dbReference>
<dbReference type="PROSITE" id="PS50893">
    <property type="entry name" value="ABC_TRANSPORTER_2"/>
    <property type="match status" value="2"/>
</dbReference>
<sequence length="538" mass="56260">MAPVAPPARTEGPTPLFGAYGIVKRFGDFTANDGVDLEIRAGEIHALLGENGAGKSTLMKILYGLLEPTEGVVTHRGDVVRLANPEAARALGIGMVFQHFSLCENLTVSENIALVMPKGLNGRTLKERIGAVGAAYGLQLDPDRPVWSLSAGERQRIEIIRCLLQDPKLVILDEPTSVLTPGEAELLFTVLERLRDEGRALLYISHRLDEVRRLCARATILRGGRVVGACDPRAETARSLAAMMVGVQVGEVKPPSGVPAGPERLVLSGLALPAPGLHGTTLDGVSLSVRGGEIVGIAGIAGNGQAELFDALSGEALAPEPGMVRFDRVDSGRLGITARRRNGAGFVPEERNGHGAAPTLSLSDNAILSRHATADLSRFGFLRRAAAKALARAVIDAFDVRKAGPDPAAGTLSGGNLQKYLMGREILAEPGILVVNQPTWGVDALAAAHIRQALLDLAARGAAVLVISQDLDELFEIAGRIAVLHDGTLSPAVPAAETTRETLGLLMGGATPPVAGAPDPTRAILAPENLAPEAAHAH</sequence>
<gene>
    <name evidence="5" type="ORF">ABID43_003401</name>
</gene>
<dbReference type="EMBL" id="JBEPMM010000010">
    <property type="protein sequence ID" value="MET3693847.1"/>
    <property type="molecule type" value="Genomic_DNA"/>
</dbReference>
<dbReference type="SMART" id="SM00382">
    <property type="entry name" value="AAA"/>
    <property type="match status" value="1"/>
</dbReference>
<dbReference type="Pfam" id="PF00005">
    <property type="entry name" value="ABC_tran"/>
    <property type="match status" value="2"/>
</dbReference>
<keyword evidence="5" id="KW-0813">Transport</keyword>
<dbReference type="PANTHER" id="PTHR43790:SF4">
    <property type="entry name" value="GUANOSINE IMPORT ATP-BINDING PROTEIN NUPO"/>
    <property type="match status" value="1"/>
</dbReference>
<dbReference type="GO" id="GO:0005524">
    <property type="term" value="F:ATP binding"/>
    <property type="evidence" value="ECO:0007669"/>
    <property type="project" value="UniProtKB-KW"/>
</dbReference>
<dbReference type="SUPFAM" id="SSF52540">
    <property type="entry name" value="P-loop containing nucleoside triphosphate hydrolases"/>
    <property type="match status" value="2"/>
</dbReference>
<keyword evidence="2" id="KW-0547">Nucleotide-binding</keyword>
<evidence type="ECO:0000313" key="5">
    <source>
        <dbReference type="EMBL" id="MET3693847.1"/>
    </source>
</evidence>
<accession>A0ABV2L955</accession>
<dbReference type="PANTHER" id="PTHR43790">
    <property type="entry name" value="CARBOHYDRATE TRANSPORT ATP-BINDING PROTEIN MG119-RELATED"/>
    <property type="match status" value="1"/>
</dbReference>
<comment type="similarity">
    <text evidence="1">Belongs to the ABC transporter superfamily.</text>
</comment>
<dbReference type="InterPro" id="IPR027417">
    <property type="entry name" value="P-loop_NTPase"/>
</dbReference>
<evidence type="ECO:0000313" key="6">
    <source>
        <dbReference type="Proteomes" id="UP001549145"/>
    </source>
</evidence>
<dbReference type="CDD" id="cd03216">
    <property type="entry name" value="ABC_Carb_Monos_I"/>
    <property type="match status" value="1"/>
</dbReference>
<protein>
    <submittedName>
        <fullName evidence="5">Simple sugar transport system ATP-binding protein</fullName>
    </submittedName>
</protein>
<evidence type="ECO:0000259" key="4">
    <source>
        <dbReference type="PROSITE" id="PS50893"/>
    </source>
</evidence>
<dbReference type="InterPro" id="IPR003593">
    <property type="entry name" value="AAA+_ATPase"/>
</dbReference>
<organism evidence="5 6">
    <name type="scientific">Methylobacterium goesingense</name>
    <dbReference type="NCBI Taxonomy" id="243690"/>
    <lineage>
        <taxon>Bacteria</taxon>
        <taxon>Pseudomonadati</taxon>
        <taxon>Pseudomonadota</taxon>
        <taxon>Alphaproteobacteria</taxon>
        <taxon>Hyphomicrobiales</taxon>
        <taxon>Methylobacteriaceae</taxon>
        <taxon>Methylobacterium</taxon>
    </lineage>
</organism>